<evidence type="ECO:0000313" key="1">
    <source>
        <dbReference type="EMBL" id="MBS5964390.1"/>
    </source>
</evidence>
<dbReference type="EMBL" id="JAHAIK010000004">
    <property type="protein sequence ID" value="MBS5964390.1"/>
    <property type="molecule type" value="Genomic_DNA"/>
</dbReference>
<sequence length="395" mass="45852">MENKTKKYKIKLIAFIVAFLLLLVSVFGFNAYLKKKIKNPEIAMGYMYINQDEVNDSLLAMDQKLQKNSVLVLGSSELFAYDKIAYPTHLFKSGKSDFNMILSGKGHMQSLIQTIKLGAYSDLIKNNKVVLIVSPQWFQSSSDDKASFESVFSQPLFKAFLENKNISPELKDEIIKQSLNKTKDGSGCRKYIENEYKSLMNKSLFDKVNGFFESYLLNLRSEVDFYKANKIKKSPNGEKVKVENIDFDELLNVAQTSGAKESNNNEFGIENKYFDKYIKKDFKAFKNADNNKKLDNIDEFEELELFLKLCKDLKIDAMVVNVPVNGAWYDYAGFPKEEREKCYASINNLVKKYDQKVADFSDKEYEKYFLKDKMHLGWKGWVYLDEAVYKFYKEN</sequence>
<reference evidence="1" key="1">
    <citation type="submission" date="2021-02" db="EMBL/GenBank/DDBJ databases">
        <title>Infant gut strain persistence is associated with maternal origin, phylogeny, and functional potential including surface adhesion and iron acquisition.</title>
        <authorList>
            <person name="Lou Y.C."/>
        </authorList>
    </citation>
    <scope>NUCLEOTIDE SEQUENCE</scope>
    <source>
        <strain evidence="1">L3_058_000G1_dasL3_058_000G1_concoct_72</strain>
    </source>
</reference>
<dbReference type="SUPFAM" id="SSF52266">
    <property type="entry name" value="SGNH hydrolase"/>
    <property type="match status" value="1"/>
</dbReference>
<proteinExistence type="predicted"/>
<protein>
    <submittedName>
        <fullName evidence="1">D-alanyl-lipoteichoic acid biosynthesis protein DltD</fullName>
    </submittedName>
</protein>
<gene>
    <name evidence="1" type="primary">dltD</name>
    <name evidence="1" type="ORF">KIA07_01840</name>
</gene>
<organism evidence="1 2">
    <name type="scientific">Finegoldia magna</name>
    <name type="common">Peptostreptococcus magnus</name>
    <dbReference type="NCBI Taxonomy" id="1260"/>
    <lineage>
        <taxon>Bacteria</taxon>
        <taxon>Bacillati</taxon>
        <taxon>Bacillota</taxon>
        <taxon>Tissierellia</taxon>
        <taxon>Tissierellales</taxon>
        <taxon>Peptoniphilaceae</taxon>
        <taxon>Finegoldia</taxon>
    </lineage>
</organism>
<dbReference type="Pfam" id="PF04914">
    <property type="entry name" value="DltD"/>
    <property type="match status" value="1"/>
</dbReference>
<dbReference type="PANTHER" id="PTHR40039">
    <property type="entry name" value="PROTEIN DLTD"/>
    <property type="match status" value="1"/>
</dbReference>
<dbReference type="PANTHER" id="PTHR40039:SF1">
    <property type="entry name" value="PROTEIN DLTD"/>
    <property type="match status" value="1"/>
</dbReference>
<dbReference type="InterPro" id="IPR023896">
    <property type="entry name" value="LTA_DltD"/>
</dbReference>
<dbReference type="NCBIfam" id="TIGR04092">
    <property type="entry name" value="LTA_DltD"/>
    <property type="match status" value="1"/>
</dbReference>
<dbReference type="Proteomes" id="UP000730862">
    <property type="component" value="Unassembled WGS sequence"/>
</dbReference>
<comment type="caution">
    <text evidence="1">The sequence shown here is derived from an EMBL/GenBank/DDBJ whole genome shotgun (WGS) entry which is preliminary data.</text>
</comment>
<dbReference type="RefSeq" id="WP_274983704.1">
    <property type="nucleotide sequence ID" value="NZ_JAHAIK010000004.1"/>
</dbReference>
<name>A0A943LAT1_FINMA</name>
<dbReference type="InterPro" id="IPR006998">
    <property type="entry name" value="DltD"/>
</dbReference>
<dbReference type="AlphaFoldDB" id="A0A943LAT1"/>
<accession>A0A943LAT1</accession>
<evidence type="ECO:0000313" key="2">
    <source>
        <dbReference type="Proteomes" id="UP000730862"/>
    </source>
</evidence>